<accession>A0A2P2LW45</accession>
<dbReference type="EMBL" id="GGEC01041700">
    <property type="protein sequence ID" value="MBX22184.1"/>
    <property type="molecule type" value="Transcribed_RNA"/>
</dbReference>
<dbReference type="AlphaFoldDB" id="A0A2P2LW45"/>
<organism evidence="1">
    <name type="scientific">Rhizophora mucronata</name>
    <name type="common">Asiatic mangrove</name>
    <dbReference type="NCBI Taxonomy" id="61149"/>
    <lineage>
        <taxon>Eukaryota</taxon>
        <taxon>Viridiplantae</taxon>
        <taxon>Streptophyta</taxon>
        <taxon>Embryophyta</taxon>
        <taxon>Tracheophyta</taxon>
        <taxon>Spermatophyta</taxon>
        <taxon>Magnoliopsida</taxon>
        <taxon>eudicotyledons</taxon>
        <taxon>Gunneridae</taxon>
        <taxon>Pentapetalae</taxon>
        <taxon>rosids</taxon>
        <taxon>fabids</taxon>
        <taxon>Malpighiales</taxon>
        <taxon>Rhizophoraceae</taxon>
        <taxon>Rhizophora</taxon>
    </lineage>
</organism>
<evidence type="ECO:0000313" key="1">
    <source>
        <dbReference type="EMBL" id="MBX22184.1"/>
    </source>
</evidence>
<protein>
    <submittedName>
        <fullName evidence="1">Uncharacterized protein</fullName>
    </submittedName>
</protein>
<sequence length="58" mass="6493">MAPSSQENMFFLGLSFAEKVFVCVCVIDDKKEEITVCLGMTVLNELYDSCIRIVLSVL</sequence>
<name>A0A2P2LW45_RHIMU</name>
<proteinExistence type="predicted"/>
<reference evidence="1" key="1">
    <citation type="submission" date="2018-02" db="EMBL/GenBank/DDBJ databases">
        <title>Rhizophora mucronata_Transcriptome.</title>
        <authorList>
            <person name="Meera S.P."/>
            <person name="Sreeshan A."/>
            <person name="Augustine A."/>
        </authorList>
    </citation>
    <scope>NUCLEOTIDE SEQUENCE</scope>
    <source>
        <tissue evidence="1">Leaf</tissue>
    </source>
</reference>